<organism evidence="1">
    <name type="scientific">Siphoviridae sp. ctBCr48</name>
    <dbReference type="NCBI Taxonomy" id="2827802"/>
    <lineage>
        <taxon>Viruses</taxon>
        <taxon>Duplodnaviria</taxon>
        <taxon>Heunggongvirae</taxon>
        <taxon>Uroviricota</taxon>
        <taxon>Caudoviricetes</taxon>
    </lineage>
</organism>
<reference evidence="1" key="1">
    <citation type="journal article" date="2021" name="Proc. Natl. Acad. Sci. U.S.A.">
        <title>A Catalog of Tens of Thousands of Viruses from Human Metagenomes Reveals Hidden Associations with Chronic Diseases.</title>
        <authorList>
            <person name="Tisza M.J."/>
            <person name="Buck C.B."/>
        </authorList>
    </citation>
    <scope>NUCLEOTIDE SEQUENCE</scope>
    <source>
        <strain evidence="1">CtBCr48</strain>
    </source>
</reference>
<dbReference type="EMBL" id="BK032595">
    <property type="protein sequence ID" value="DAF50301.1"/>
    <property type="molecule type" value="Genomic_DNA"/>
</dbReference>
<name>A0A8S5SH29_9CAUD</name>
<proteinExistence type="predicted"/>
<evidence type="ECO:0000313" key="1">
    <source>
        <dbReference type="EMBL" id="DAF50301.1"/>
    </source>
</evidence>
<sequence>MSEQVKVPCGGFRIGDGLAMDGDTLKSLGGAYVKVVIDKIPSESSDVIDYSFSKDSPIQSFEELLFMVSTIPITAYLYTGVSLETPFSIANFSLINHQSTNVYVQFDSLKIFSPELLTHFVWTIYEKGVSMLGENYALTPAT</sequence>
<protein>
    <submittedName>
        <fullName evidence="1">Uncharacterized protein</fullName>
    </submittedName>
</protein>
<accession>A0A8S5SH29</accession>